<feature type="compositionally biased region" description="Polar residues" evidence="1">
    <location>
        <begin position="24"/>
        <end position="43"/>
    </location>
</feature>
<name>A0A1N7M4T6_9RHOB</name>
<keyword evidence="3" id="KW-1185">Reference proteome</keyword>
<dbReference type="AlphaFoldDB" id="A0A1N7M4T6"/>
<dbReference type="RefSeq" id="WP_175610430.1">
    <property type="nucleotide sequence ID" value="NZ_FTOG01000005.1"/>
</dbReference>
<evidence type="ECO:0000313" key="3">
    <source>
        <dbReference type="Proteomes" id="UP000186221"/>
    </source>
</evidence>
<accession>A0A1N7M4T6</accession>
<proteinExistence type="predicted"/>
<feature type="region of interest" description="Disordered" evidence="1">
    <location>
        <begin position="1"/>
        <end position="53"/>
    </location>
</feature>
<reference evidence="3" key="1">
    <citation type="submission" date="2017-01" db="EMBL/GenBank/DDBJ databases">
        <authorList>
            <person name="Varghese N."/>
            <person name="Submissions S."/>
        </authorList>
    </citation>
    <scope>NUCLEOTIDE SEQUENCE [LARGE SCALE GENOMIC DNA]</scope>
    <source>
        <strain evidence="3">DSM 19945</strain>
    </source>
</reference>
<gene>
    <name evidence="2" type="ORF">SAMN05421580_105114</name>
</gene>
<dbReference type="EMBL" id="FTOG01000005">
    <property type="protein sequence ID" value="SIS81098.1"/>
    <property type="molecule type" value="Genomic_DNA"/>
</dbReference>
<sequence length="53" mass="5668">MQNTVQMGMSAASQQQEGLQVQQSAKSTSVQQQGSATKPTQPGMTRITDWASI</sequence>
<dbReference type="Proteomes" id="UP000186221">
    <property type="component" value="Unassembled WGS sequence"/>
</dbReference>
<feature type="compositionally biased region" description="Low complexity" evidence="1">
    <location>
        <begin position="14"/>
        <end position="23"/>
    </location>
</feature>
<evidence type="ECO:0000313" key="2">
    <source>
        <dbReference type="EMBL" id="SIS81098.1"/>
    </source>
</evidence>
<feature type="compositionally biased region" description="Polar residues" evidence="1">
    <location>
        <begin position="1"/>
        <end position="13"/>
    </location>
</feature>
<organism evidence="2 3">
    <name type="scientific">Rhodobacter aestuarii</name>
    <dbReference type="NCBI Taxonomy" id="453582"/>
    <lineage>
        <taxon>Bacteria</taxon>
        <taxon>Pseudomonadati</taxon>
        <taxon>Pseudomonadota</taxon>
        <taxon>Alphaproteobacteria</taxon>
        <taxon>Rhodobacterales</taxon>
        <taxon>Rhodobacter group</taxon>
        <taxon>Rhodobacter</taxon>
    </lineage>
</organism>
<evidence type="ECO:0000256" key="1">
    <source>
        <dbReference type="SAM" id="MobiDB-lite"/>
    </source>
</evidence>
<protein>
    <submittedName>
        <fullName evidence="2">Uncharacterized protein</fullName>
    </submittedName>
</protein>